<accession>A0ABN2VB30</accession>
<evidence type="ECO:0000313" key="2">
    <source>
        <dbReference type="EMBL" id="GAA2057920.1"/>
    </source>
</evidence>
<reference evidence="2 3" key="1">
    <citation type="journal article" date="2019" name="Int. J. Syst. Evol. Microbiol.">
        <title>The Global Catalogue of Microorganisms (GCM) 10K type strain sequencing project: providing services to taxonomists for standard genome sequencing and annotation.</title>
        <authorList>
            <consortium name="The Broad Institute Genomics Platform"/>
            <consortium name="The Broad Institute Genome Sequencing Center for Infectious Disease"/>
            <person name="Wu L."/>
            <person name="Ma J."/>
        </authorList>
    </citation>
    <scope>NUCLEOTIDE SEQUENCE [LARGE SCALE GENOMIC DNA]</scope>
    <source>
        <strain evidence="2 3">JCM 16014</strain>
    </source>
</reference>
<proteinExistence type="predicted"/>
<organism evidence="2 3">
    <name type="scientific">Catenulispora yoronensis</name>
    <dbReference type="NCBI Taxonomy" id="450799"/>
    <lineage>
        <taxon>Bacteria</taxon>
        <taxon>Bacillati</taxon>
        <taxon>Actinomycetota</taxon>
        <taxon>Actinomycetes</taxon>
        <taxon>Catenulisporales</taxon>
        <taxon>Catenulisporaceae</taxon>
        <taxon>Catenulispora</taxon>
    </lineage>
</organism>
<feature type="region of interest" description="Disordered" evidence="1">
    <location>
        <begin position="94"/>
        <end position="138"/>
    </location>
</feature>
<dbReference type="EMBL" id="BAAAQN010000069">
    <property type="protein sequence ID" value="GAA2057920.1"/>
    <property type="molecule type" value="Genomic_DNA"/>
</dbReference>
<feature type="compositionally biased region" description="Low complexity" evidence="1">
    <location>
        <begin position="52"/>
        <end position="63"/>
    </location>
</feature>
<dbReference type="Proteomes" id="UP001500751">
    <property type="component" value="Unassembled WGS sequence"/>
</dbReference>
<protein>
    <submittedName>
        <fullName evidence="2">Uncharacterized protein</fullName>
    </submittedName>
</protein>
<keyword evidence="3" id="KW-1185">Reference proteome</keyword>
<sequence>MPTGPRRPATALRGFETARRQQAHHAIGKLPLHHTAGDPALASPSPSPSPSPAITIATHTPTTDNRPTPARDLLRSPLIQPAIRQRHQRILGQRQQIGPRPRPAHPFTASATNAASSPGVIAPTYAPRSASRCPISRS</sequence>
<gene>
    <name evidence="2" type="ORF">GCM10009839_79360</name>
</gene>
<feature type="region of interest" description="Disordered" evidence="1">
    <location>
        <begin position="17"/>
        <end position="72"/>
    </location>
</feature>
<evidence type="ECO:0000313" key="3">
    <source>
        <dbReference type="Proteomes" id="UP001500751"/>
    </source>
</evidence>
<name>A0ABN2VB30_9ACTN</name>
<evidence type="ECO:0000256" key="1">
    <source>
        <dbReference type="SAM" id="MobiDB-lite"/>
    </source>
</evidence>
<comment type="caution">
    <text evidence="2">The sequence shown here is derived from an EMBL/GenBank/DDBJ whole genome shotgun (WGS) entry which is preliminary data.</text>
</comment>